<comment type="caution">
    <text evidence="1">The sequence shown here is derived from an EMBL/GenBank/DDBJ whole genome shotgun (WGS) entry which is preliminary data.</text>
</comment>
<reference evidence="1 2" key="1">
    <citation type="submission" date="2024-04" db="EMBL/GenBank/DDBJ databases">
        <title>Tritrichomonas musculus Genome.</title>
        <authorList>
            <person name="Alves-Ferreira E."/>
            <person name="Grigg M."/>
            <person name="Lorenzi H."/>
            <person name="Galac M."/>
        </authorList>
    </citation>
    <scope>NUCLEOTIDE SEQUENCE [LARGE SCALE GENOMIC DNA]</scope>
    <source>
        <strain evidence="1 2">EAF2021</strain>
    </source>
</reference>
<evidence type="ECO:0000313" key="1">
    <source>
        <dbReference type="EMBL" id="KAK8847181.1"/>
    </source>
</evidence>
<dbReference type="Proteomes" id="UP001470230">
    <property type="component" value="Unassembled WGS sequence"/>
</dbReference>
<proteinExistence type="predicted"/>
<evidence type="ECO:0000313" key="2">
    <source>
        <dbReference type="Proteomes" id="UP001470230"/>
    </source>
</evidence>
<organism evidence="1 2">
    <name type="scientific">Tritrichomonas musculus</name>
    <dbReference type="NCBI Taxonomy" id="1915356"/>
    <lineage>
        <taxon>Eukaryota</taxon>
        <taxon>Metamonada</taxon>
        <taxon>Parabasalia</taxon>
        <taxon>Tritrichomonadida</taxon>
        <taxon>Tritrichomonadidae</taxon>
        <taxon>Tritrichomonas</taxon>
    </lineage>
</organism>
<protein>
    <submittedName>
        <fullName evidence="1">Uncharacterized protein</fullName>
    </submittedName>
</protein>
<gene>
    <name evidence="1" type="ORF">M9Y10_019764</name>
</gene>
<keyword evidence="2" id="KW-1185">Reference proteome</keyword>
<sequence length="150" mass="16960">MVKQSDFVDVAINNCTLPDDQSQNLLMITFEHPIYSGSLDLIVNFTSNDNKQCSYNLKIIFSPYDDPQLTGDEWVDNKGGVDIIDDNLAALTWTTFNMNEQSNVSYVIKSNNVNYKISERGINDLVYHDTTDDLDKRITALEGLKANDII</sequence>
<dbReference type="EMBL" id="JAPFFF010000028">
    <property type="protein sequence ID" value="KAK8847181.1"/>
    <property type="molecule type" value="Genomic_DNA"/>
</dbReference>
<name>A0ABR2HHC2_9EUKA</name>
<accession>A0ABR2HHC2</accession>